<dbReference type="PROSITE" id="PS50262">
    <property type="entry name" value="G_PROTEIN_RECEP_F1_2"/>
    <property type="match status" value="1"/>
</dbReference>
<evidence type="ECO:0000256" key="8">
    <source>
        <dbReference type="SAM" id="MobiDB-lite"/>
    </source>
</evidence>
<proteinExistence type="predicted"/>
<dbReference type="CDD" id="cd00637">
    <property type="entry name" value="7tm_classA_rhodopsin-like"/>
    <property type="match status" value="1"/>
</dbReference>
<feature type="transmembrane region" description="Helical" evidence="9">
    <location>
        <begin position="304"/>
        <end position="326"/>
    </location>
</feature>
<evidence type="ECO:0000256" key="3">
    <source>
        <dbReference type="ARBA" id="ARBA00022989"/>
    </source>
</evidence>
<evidence type="ECO:0000256" key="9">
    <source>
        <dbReference type="SAM" id="Phobius"/>
    </source>
</evidence>
<evidence type="ECO:0000259" key="10">
    <source>
        <dbReference type="PROSITE" id="PS50262"/>
    </source>
</evidence>
<keyword evidence="12" id="KW-1185">Reference proteome</keyword>
<evidence type="ECO:0000256" key="4">
    <source>
        <dbReference type="ARBA" id="ARBA00023040"/>
    </source>
</evidence>
<dbReference type="GO" id="GO:0004930">
    <property type="term" value="F:G protein-coupled receptor activity"/>
    <property type="evidence" value="ECO:0007669"/>
    <property type="project" value="UniProtKB-KW"/>
</dbReference>
<feature type="transmembrane region" description="Helical" evidence="9">
    <location>
        <begin position="83"/>
        <end position="104"/>
    </location>
</feature>
<dbReference type="OrthoDB" id="6092455at2759"/>
<name>A0A3S1HFF3_ELYCH</name>
<dbReference type="GO" id="GO:0016020">
    <property type="term" value="C:membrane"/>
    <property type="evidence" value="ECO:0007669"/>
    <property type="project" value="UniProtKB-SubCell"/>
</dbReference>
<dbReference type="AlphaFoldDB" id="A0A3S1HFF3"/>
<evidence type="ECO:0000256" key="7">
    <source>
        <dbReference type="ARBA" id="ARBA00023224"/>
    </source>
</evidence>
<evidence type="ECO:0000256" key="1">
    <source>
        <dbReference type="ARBA" id="ARBA00004141"/>
    </source>
</evidence>
<keyword evidence="5 9" id="KW-0472">Membrane</keyword>
<comment type="subcellular location">
    <subcellularLocation>
        <location evidence="1">Membrane</location>
        <topology evidence="1">Multi-pass membrane protein</topology>
    </subcellularLocation>
</comment>
<gene>
    <name evidence="11" type="ORF">EGW08_013961</name>
</gene>
<feature type="compositionally biased region" description="Polar residues" evidence="8">
    <location>
        <begin position="263"/>
        <end position="282"/>
    </location>
</feature>
<keyword evidence="7" id="KW-0807">Transducer</keyword>
<feature type="domain" description="G-protein coupled receptors family 1 profile" evidence="10">
    <location>
        <begin position="63"/>
        <end position="363"/>
    </location>
</feature>
<dbReference type="PANTHER" id="PTHR24243">
    <property type="entry name" value="G-PROTEIN COUPLED RECEPTOR"/>
    <property type="match status" value="1"/>
</dbReference>
<evidence type="ECO:0000256" key="2">
    <source>
        <dbReference type="ARBA" id="ARBA00022692"/>
    </source>
</evidence>
<evidence type="ECO:0000256" key="6">
    <source>
        <dbReference type="ARBA" id="ARBA00023170"/>
    </source>
</evidence>
<evidence type="ECO:0000313" key="12">
    <source>
        <dbReference type="Proteomes" id="UP000271974"/>
    </source>
</evidence>
<dbReference type="Gene3D" id="1.20.1070.10">
    <property type="entry name" value="Rhodopsin 7-helix transmembrane proteins"/>
    <property type="match status" value="1"/>
</dbReference>
<evidence type="ECO:0000313" key="11">
    <source>
        <dbReference type="EMBL" id="RUS78270.1"/>
    </source>
</evidence>
<feature type="transmembrane region" description="Helical" evidence="9">
    <location>
        <begin position="163"/>
        <end position="179"/>
    </location>
</feature>
<keyword evidence="3 9" id="KW-1133">Transmembrane helix</keyword>
<dbReference type="SUPFAM" id="SSF81321">
    <property type="entry name" value="Family A G protein-coupled receptor-like"/>
    <property type="match status" value="1"/>
</dbReference>
<dbReference type="PANTHER" id="PTHR24243:SF208">
    <property type="entry name" value="PYROKININ-1 RECEPTOR"/>
    <property type="match status" value="1"/>
</dbReference>
<organism evidence="11 12">
    <name type="scientific">Elysia chlorotica</name>
    <name type="common">Eastern emerald elysia</name>
    <name type="synonym">Sea slug</name>
    <dbReference type="NCBI Taxonomy" id="188477"/>
    <lineage>
        <taxon>Eukaryota</taxon>
        <taxon>Metazoa</taxon>
        <taxon>Spiralia</taxon>
        <taxon>Lophotrochozoa</taxon>
        <taxon>Mollusca</taxon>
        <taxon>Gastropoda</taxon>
        <taxon>Heterobranchia</taxon>
        <taxon>Euthyneura</taxon>
        <taxon>Panpulmonata</taxon>
        <taxon>Sacoglossa</taxon>
        <taxon>Placobranchoidea</taxon>
        <taxon>Plakobranchidae</taxon>
        <taxon>Elysia</taxon>
    </lineage>
</organism>
<keyword evidence="4" id="KW-0297">G-protein coupled receptor</keyword>
<reference evidence="11 12" key="1">
    <citation type="submission" date="2019-01" db="EMBL/GenBank/DDBJ databases">
        <title>A draft genome assembly of the solar-powered sea slug Elysia chlorotica.</title>
        <authorList>
            <person name="Cai H."/>
            <person name="Li Q."/>
            <person name="Fang X."/>
            <person name="Li J."/>
            <person name="Curtis N.E."/>
            <person name="Altenburger A."/>
            <person name="Shibata T."/>
            <person name="Feng M."/>
            <person name="Maeda T."/>
            <person name="Schwartz J.A."/>
            <person name="Shigenobu S."/>
            <person name="Lundholm N."/>
            <person name="Nishiyama T."/>
            <person name="Yang H."/>
            <person name="Hasebe M."/>
            <person name="Li S."/>
            <person name="Pierce S.K."/>
            <person name="Wang J."/>
        </authorList>
    </citation>
    <scope>NUCLEOTIDE SEQUENCE [LARGE SCALE GENOMIC DNA]</scope>
    <source>
        <strain evidence="11">EC2010</strain>
        <tissue evidence="11">Whole organism of an adult</tissue>
    </source>
</reference>
<dbReference type="Pfam" id="PF00001">
    <property type="entry name" value="7tm_1"/>
    <property type="match status" value="1"/>
</dbReference>
<dbReference type="InterPro" id="IPR017452">
    <property type="entry name" value="GPCR_Rhodpsn_7TM"/>
</dbReference>
<keyword evidence="6" id="KW-0675">Receptor</keyword>
<feature type="transmembrane region" description="Helical" evidence="9">
    <location>
        <begin position="218"/>
        <end position="242"/>
    </location>
</feature>
<feature type="transmembrane region" description="Helical" evidence="9">
    <location>
        <begin position="124"/>
        <end position="142"/>
    </location>
</feature>
<accession>A0A3S1HFF3</accession>
<feature type="region of interest" description="Disordered" evidence="8">
    <location>
        <begin position="263"/>
        <end position="283"/>
    </location>
</feature>
<evidence type="ECO:0000256" key="5">
    <source>
        <dbReference type="ARBA" id="ARBA00023136"/>
    </source>
</evidence>
<dbReference type="Proteomes" id="UP000271974">
    <property type="component" value="Unassembled WGS sequence"/>
</dbReference>
<protein>
    <recommendedName>
        <fullName evidence="10">G-protein coupled receptors family 1 profile domain-containing protein</fullName>
    </recommendedName>
</protein>
<dbReference type="PRINTS" id="PR00237">
    <property type="entry name" value="GPCRRHODOPSN"/>
</dbReference>
<comment type="caution">
    <text evidence="11">The sequence shown here is derived from an EMBL/GenBank/DDBJ whole genome shotgun (WGS) entry which is preliminary data.</text>
</comment>
<dbReference type="EMBL" id="RQTK01000521">
    <property type="protein sequence ID" value="RUS78270.1"/>
    <property type="molecule type" value="Genomic_DNA"/>
</dbReference>
<dbReference type="STRING" id="188477.A0A3S1HFF3"/>
<dbReference type="InterPro" id="IPR000276">
    <property type="entry name" value="GPCR_Rhodpsn"/>
</dbReference>
<feature type="transmembrane region" description="Helical" evidence="9">
    <location>
        <begin position="49"/>
        <end position="71"/>
    </location>
</feature>
<sequence length="400" mass="44571">MSSSVHNSDSDTIISARDIGQGSNGLLISNKSHSLTSLNGEQAILNLPIISFLLLVAVLGTAGNTCVVYVYRARFRKNSGSYFIMALAILDLLNSALCLPWEIYILSNPYNNDFPIIICKVARFLVTVVYLSAALTLVCVAFSRFFKISHPLRCFSSRRAQSITFVMVCLALAVSWPQIPLSGTRTVATRVFGVYGHDCAISDELSESLYATLFQGSLHVLLSVCFLLMLLFYVRLILIVWVRGRRRGLGRQVAARDYTPRSSASVTSDRSFGSSQNLSHTTSARRRSSGFTVLGQIGRTTRMLVLVTFMFLMGYLPLITVNVLALNVNHLPPTSTLSYGQRMTFELCSRSHFLSSAANPLIYSVLNVRFRQESMIALRHVILRLPHWLRRRFKGQHGVT</sequence>
<keyword evidence="2 9" id="KW-0812">Transmembrane</keyword>